<evidence type="ECO:0000256" key="4">
    <source>
        <dbReference type="ARBA" id="ARBA00022840"/>
    </source>
</evidence>
<comment type="function">
    <text evidence="5">Catalyzes the transfer of a phosphate group to glutamate to form L-glutamate 5-phosphate.</text>
</comment>
<accession>A0ABS6H7U7</accession>
<evidence type="ECO:0000313" key="7">
    <source>
        <dbReference type="EMBL" id="MBU8544772.1"/>
    </source>
</evidence>
<keyword evidence="2 5" id="KW-0547">Nucleotide-binding</keyword>
<name>A0ABS6H7U7_9PROT</name>
<dbReference type="InterPro" id="IPR005715">
    <property type="entry name" value="Glu_5kinase/COase_Synthase"/>
</dbReference>
<protein>
    <recommendedName>
        <fullName evidence="5">Glutamate 5-kinase</fullName>
        <ecNumber evidence="5">2.7.2.11</ecNumber>
    </recommendedName>
    <alternativeName>
        <fullName evidence="5">Gamma-glutamyl kinase</fullName>
        <shortName evidence="5">GK</shortName>
    </alternativeName>
</protein>
<comment type="similarity">
    <text evidence="5">Belongs to the glutamate 5-kinase family.</text>
</comment>
<organism evidence="7 8">
    <name type="scientific">Falsiroseomonas oleicola</name>
    <dbReference type="NCBI Taxonomy" id="2801474"/>
    <lineage>
        <taxon>Bacteria</taxon>
        <taxon>Pseudomonadati</taxon>
        <taxon>Pseudomonadota</taxon>
        <taxon>Alphaproteobacteria</taxon>
        <taxon>Acetobacterales</taxon>
        <taxon>Roseomonadaceae</taxon>
        <taxon>Falsiroseomonas</taxon>
    </lineage>
</organism>
<dbReference type="PIRSF" id="PIRSF000729">
    <property type="entry name" value="GK"/>
    <property type="match status" value="1"/>
</dbReference>
<keyword evidence="5" id="KW-0641">Proline biosynthesis</keyword>
<keyword evidence="5" id="KW-0963">Cytoplasm</keyword>
<evidence type="ECO:0000256" key="5">
    <source>
        <dbReference type="HAMAP-Rule" id="MF_00456"/>
    </source>
</evidence>
<evidence type="ECO:0000256" key="2">
    <source>
        <dbReference type="ARBA" id="ARBA00022741"/>
    </source>
</evidence>
<dbReference type="Pfam" id="PF01472">
    <property type="entry name" value="PUA"/>
    <property type="match status" value="1"/>
</dbReference>
<feature type="binding site" evidence="5">
    <location>
        <position position="41"/>
    </location>
    <ligand>
        <name>ATP</name>
        <dbReference type="ChEBI" id="CHEBI:30616"/>
    </ligand>
</feature>
<gene>
    <name evidence="5" type="primary">proB</name>
    <name evidence="7" type="ORF">JJQ90_13710</name>
</gene>
<dbReference type="PROSITE" id="PS50890">
    <property type="entry name" value="PUA"/>
    <property type="match status" value="1"/>
</dbReference>
<keyword evidence="3 5" id="KW-0418">Kinase</keyword>
<feature type="binding site" evidence="5">
    <location>
        <begin position="202"/>
        <end position="203"/>
    </location>
    <ligand>
        <name>ATP</name>
        <dbReference type="ChEBI" id="CHEBI:30616"/>
    </ligand>
</feature>
<dbReference type="Proteomes" id="UP000689967">
    <property type="component" value="Unassembled WGS sequence"/>
</dbReference>
<comment type="subcellular location">
    <subcellularLocation>
        <location evidence="5">Cytoplasm</location>
    </subcellularLocation>
</comment>
<keyword evidence="1 5" id="KW-0808">Transferase</keyword>
<evidence type="ECO:0000256" key="1">
    <source>
        <dbReference type="ARBA" id="ARBA00022679"/>
    </source>
</evidence>
<comment type="catalytic activity">
    <reaction evidence="5">
        <text>L-glutamate + ATP = L-glutamyl 5-phosphate + ADP</text>
        <dbReference type="Rhea" id="RHEA:14877"/>
        <dbReference type="ChEBI" id="CHEBI:29985"/>
        <dbReference type="ChEBI" id="CHEBI:30616"/>
        <dbReference type="ChEBI" id="CHEBI:58274"/>
        <dbReference type="ChEBI" id="CHEBI:456216"/>
        <dbReference type="EC" id="2.7.2.11"/>
    </reaction>
</comment>
<dbReference type="GO" id="GO:0004349">
    <property type="term" value="F:glutamate 5-kinase activity"/>
    <property type="evidence" value="ECO:0007669"/>
    <property type="project" value="UniProtKB-EC"/>
</dbReference>
<sequence length="399" mass="42045">MIRPEVTGQQRGRIDVATPYRPAPGLLTLPSLATARRIVVKIGSALVVDNATAAPRAAWLAGVAQDVAALRARGAEVILVSSGAIALARHALGLTRKKTLRLEEKQAAAAVGQIRLAGAWADALSAVQLNAAQLLLTLEDSEDRRRYLNARATLNTLLALGCIPVINENDTVATAEIRFGDNDRLAARVAEMVEADALVLLSDIDGLYTADPRRDPEAAHIPVVEHITEEIMAMGGEPPPGYSSGGMRTKLIAARIATGAGCAMAIALGARDRPLQAMEQGAPCTWFLPEGEGRSARKRWIAGSLAPLGALVVDAGAARALARGSSLLPAGVRGVEGSFQRGDPVSVRDEAGRVLARGLAAYDAADAARIAGHRSEELENILGWRGRDEIIHRDDLVLL</sequence>
<dbReference type="PANTHER" id="PTHR43654">
    <property type="entry name" value="GLUTAMATE 5-KINASE"/>
    <property type="match status" value="1"/>
</dbReference>
<dbReference type="Pfam" id="PF00696">
    <property type="entry name" value="AA_kinase"/>
    <property type="match status" value="1"/>
</dbReference>
<feature type="binding site" evidence="5">
    <location>
        <position position="170"/>
    </location>
    <ligand>
        <name>substrate</name>
    </ligand>
</feature>
<dbReference type="NCBIfam" id="TIGR01027">
    <property type="entry name" value="proB"/>
    <property type="match status" value="1"/>
</dbReference>
<feature type="binding site" evidence="5">
    <location>
        <position position="82"/>
    </location>
    <ligand>
        <name>substrate</name>
    </ligand>
</feature>
<dbReference type="EMBL" id="JAERQM010000003">
    <property type="protein sequence ID" value="MBU8544772.1"/>
    <property type="molecule type" value="Genomic_DNA"/>
</dbReference>
<keyword evidence="8" id="KW-1185">Reference proteome</keyword>
<feature type="binding site" evidence="5">
    <location>
        <position position="182"/>
    </location>
    <ligand>
        <name>substrate</name>
    </ligand>
</feature>
<comment type="caution">
    <text evidence="7">The sequence shown here is derived from an EMBL/GenBank/DDBJ whole genome shotgun (WGS) entry which is preliminary data.</text>
</comment>
<evidence type="ECO:0000259" key="6">
    <source>
        <dbReference type="SMART" id="SM00359"/>
    </source>
</evidence>
<dbReference type="SMART" id="SM00359">
    <property type="entry name" value="PUA"/>
    <property type="match status" value="1"/>
</dbReference>
<feature type="binding site" evidence="5">
    <location>
        <begin position="244"/>
        <end position="250"/>
    </location>
    <ligand>
        <name>ATP</name>
        <dbReference type="ChEBI" id="CHEBI:30616"/>
    </ligand>
</feature>
<comment type="pathway">
    <text evidence="5">Amino-acid biosynthesis; L-proline biosynthesis; L-glutamate 5-semialdehyde from L-glutamate: step 1/2.</text>
</comment>
<reference evidence="7 8" key="1">
    <citation type="submission" date="2021-01" db="EMBL/GenBank/DDBJ databases">
        <title>Roseomonas sp. nov, a bacterium isolated from an oil production mixture in Yumen Oilfield.</title>
        <authorList>
            <person name="Wu D."/>
        </authorList>
    </citation>
    <scope>NUCLEOTIDE SEQUENCE [LARGE SCALE GENOMIC DNA]</scope>
    <source>
        <strain evidence="7 8">ROY-5-3</strain>
    </source>
</reference>
<evidence type="ECO:0000256" key="3">
    <source>
        <dbReference type="ARBA" id="ARBA00022777"/>
    </source>
</evidence>
<dbReference type="PANTHER" id="PTHR43654:SF1">
    <property type="entry name" value="ISOPENTENYL PHOSPHATE KINASE"/>
    <property type="match status" value="1"/>
</dbReference>
<dbReference type="CDD" id="cd04242">
    <property type="entry name" value="AAK_G5K_ProB"/>
    <property type="match status" value="1"/>
</dbReference>
<keyword evidence="4 5" id="KW-0067">ATP-binding</keyword>
<dbReference type="InterPro" id="IPR011529">
    <property type="entry name" value="Glu_5kinase"/>
</dbReference>
<dbReference type="CDD" id="cd21157">
    <property type="entry name" value="PUA_G5K"/>
    <property type="match status" value="1"/>
</dbReference>
<dbReference type="InterPro" id="IPR002478">
    <property type="entry name" value="PUA"/>
</dbReference>
<dbReference type="EC" id="2.7.2.11" evidence="5"/>
<feature type="domain" description="PUA" evidence="6">
    <location>
        <begin position="309"/>
        <end position="391"/>
    </location>
</feature>
<dbReference type="InterPro" id="IPR001048">
    <property type="entry name" value="Asp/Glu/Uridylate_kinase"/>
</dbReference>
<proteinExistence type="inferred from homology"/>
<dbReference type="HAMAP" id="MF_00456">
    <property type="entry name" value="ProB"/>
    <property type="match status" value="1"/>
</dbReference>
<dbReference type="InterPro" id="IPR041739">
    <property type="entry name" value="G5K_ProB"/>
</dbReference>
<keyword evidence="5" id="KW-0028">Amino-acid biosynthesis</keyword>
<evidence type="ECO:0000313" key="8">
    <source>
        <dbReference type="Proteomes" id="UP000689967"/>
    </source>
</evidence>